<dbReference type="EMBL" id="DS113608">
    <property type="protein sequence ID" value="EAY00250.1"/>
    <property type="molecule type" value="Genomic_DNA"/>
</dbReference>
<dbReference type="SMR" id="A2F4D0"/>
<dbReference type="RefSeq" id="XP_001313179.1">
    <property type="nucleotide sequence ID" value="XM_001313178.1"/>
</dbReference>
<dbReference type="OrthoDB" id="331948at2759"/>
<reference evidence="5" key="1">
    <citation type="submission" date="2006-10" db="EMBL/GenBank/DDBJ databases">
        <authorList>
            <person name="Amadeo P."/>
            <person name="Zhao Q."/>
            <person name="Wortman J."/>
            <person name="Fraser-Liggett C."/>
            <person name="Carlton J."/>
        </authorList>
    </citation>
    <scope>NUCLEOTIDE SEQUENCE</scope>
    <source>
        <strain evidence="5">G3</strain>
    </source>
</reference>
<dbReference type="InParanoid" id="A2F4D0"/>
<feature type="repeat" description="ANK" evidence="3">
    <location>
        <begin position="275"/>
        <end position="301"/>
    </location>
</feature>
<evidence type="ECO:0000256" key="3">
    <source>
        <dbReference type="PROSITE-ProRule" id="PRU00023"/>
    </source>
</evidence>
<proteinExistence type="predicted"/>
<evidence type="ECO:0000256" key="4">
    <source>
        <dbReference type="SAM" id="Coils"/>
    </source>
</evidence>
<evidence type="ECO:0000313" key="5">
    <source>
        <dbReference type="EMBL" id="EAY00250.1"/>
    </source>
</evidence>
<feature type="repeat" description="ANK" evidence="3">
    <location>
        <begin position="242"/>
        <end position="274"/>
    </location>
</feature>
<dbReference type="InterPro" id="IPR002110">
    <property type="entry name" value="Ankyrin_rpt"/>
</dbReference>
<dbReference type="AlphaFoldDB" id="A2F4D0"/>
<keyword evidence="4" id="KW-0175">Coiled coil</keyword>
<dbReference type="VEuPathDB" id="TrichDB:TVAGG3_0431830"/>
<keyword evidence="6" id="KW-1185">Reference proteome</keyword>
<evidence type="ECO:0000256" key="2">
    <source>
        <dbReference type="ARBA" id="ARBA00023043"/>
    </source>
</evidence>
<name>A2F4D0_TRIV3</name>
<feature type="repeat" description="ANK" evidence="3">
    <location>
        <begin position="209"/>
        <end position="241"/>
    </location>
</feature>
<evidence type="ECO:0000313" key="6">
    <source>
        <dbReference type="Proteomes" id="UP000001542"/>
    </source>
</evidence>
<dbReference type="Pfam" id="PF00023">
    <property type="entry name" value="Ank"/>
    <property type="match status" value="1"/>
</dbReference>
<gene>
    <name evidence="5" type="ORF">TVAG_449860</name>
</gene>
<feature type="repeat" description="ANK" evidence="3">
    <location>
        <begin position="340"/>
        <end position="372"/>
    </location>
</feature>
<dbReference type="PANTHER" id="PTHR24173">
    <property type="entry name" value="ANKYRIN REPEAT CONTAINING"/>
    <property type="match status" value="1"/>
</dbReference>
<dbReference type="InterPro" id="IPR036770">
    <property type="entry name" value="Ankyrin_rpt-contain_sf"/>
</dbReference>
<protein>
    <submittedName>
        <fullName evidence="5">Uncharacterized protein</fullName>
    </submittedName>
</protein>
<keyword evidence="2 3" id="KW-0040">ANK repeat</keyword>
<dbReference type="SMART" id="SM00248">
    <property type="entry name" value="ANK"/>
    <property type="match status" value="5"/>
</dbReference>
<dbReference type="Pfam" id="PF12796">
    <property type="entry name" value="Ank_2"/>
    <property type="match status" value="2"/>
</dbReference>
<feature type="coiled-coil region" evidence="4">
    <location>
        <begin position="119"/>
        <end position="164"/>
    </location>
</feature>
<keyword evidence="1" id="KW-0677">Repeat</keyword>
<dbReference type="STRING" id="5722.A2F4D0"/>
<dbReference type="SUPFAM" id="SSF48403">
    <property type="entry name" value="Ankyrin repeat"/>
    <property type="match status" value="1"/>
</dbReference>
<dbReference type="VEuPathDB" id="TrichDB:TVAG_449860"/>
<evidence type="ECO:0000256" key="1">
    <source>
        <dbReference type="ARBA" id="ARBA00022737"/>
    </source>
</evidence>
<accession>A2F4D0</accession>
<dbReference type="eggNOG" id="KOG0509">
    <property type="taxonomic scope" value="Eukaryota"/>
</dbReference>
<organism evidence="5 6">
    <name type="scientific">Trichomonas vaginalis (strain ATCC PRA-98 / G3)</name>
    <dbReference type="NCBI Taxonomy" id="412133"/>
    <lineage>
        <taxon>Eukaryota</taxon>
        <taxon>Metamonada</taxon>
        <taxon>Parabasalia</taxon>
        <taxon>Trichomonadida</taxon>
        <taxon>Trichomonadidae</taxon>
        <taxon>Trichomonas</taxon>
    </lineage>
</organism>
<dbReference type="Proteomes" id="UP000001542">
    <property type="component" value="Unassembled WGS sequence"/>
</dbReference>
<dbReference type="PANTHER" id="PTHR24173:SF74">
    <property type="entry name" value="ANKYRIN REPEAT DOMAIN-CONTAINING PROTEIN 16"/>
    <property type="match status" value="1"/>
</dbReference>
<sequence length="405" mass="44319">MAVSRLCAKYQKCYETGGDTSGVEDMLAVVFNKCIEEDSFYDLPMQGICNIVSKKNEHLSLKEADQLVSKLAEKKGQEAAKILSVLDIGPVGYFDAASTVSPLRICPVIRELLDARPVTARTGGDIRQLEKRIQELEKKNAELKKENEENKKKLRAKSESSQSKDLEEKLFLLLPDEKDIVEASESGNLKAVQYYAKIKPKSINLENEEGYSALQIACLNSHDDVAEFLIKNGADVNHSHKKGDTALHFAALGGSLSTVELLLASGARLDAVDSSQMNALNYAAQGGNLDVVKFLVEKGLDPLREADGTTNIWFAAYSGDVETFAYFIDMDIDKEKPNKMGETPLHAAAMSGNVDIADVLIDFGLDPHAKSLSGSTPLDVATEEEMIDFLQGIEFGGDEDTEEEE</sequence>
<dbReference type="PROSITE" id="PS50088">
    <property type="entry name" value="ANK_REPEAT"/>
    <property type="match status" value="4"/>
</dbReference>
<dbReference type="KEGG" id="tva:4758069"/>
<reference evidence="5" key="2">
    <citation type="journal article" date="2007" name="Science">
        <title>Draft genome sequence of the sexually transmitted pathogen Trichomonas vaginalis.</title>
        <authorList>
            <person name="Carlton J.M."/>
            <person name="Hirt R.P."/>
            <person name="Silva J.C."/>
            <person name="Delcher A.L."/>
            <person name="Schatz M."/>
            <person name="Zhao Q."/>
            <person name="Wortman J.R."/>
            <person name="Bidwell S.L."/>
            <person name="Alsmark U.C.M."/>
            <person name="Besteiro S."/>
            <person name="Sicheritz-Ponten T."/>
            <person name="Noel C.J."/>
            <person name="Dacks J.B."/>
            <person name="Foster P.G."/>
            <person name="Simillion C."/>
            <person name="Van de Peer Y."/>
            <person name="Miranda-Saavedra D."/>
            <person name="Barton G.J."/>
            <person name="Westrop G.D."/>
            <person name="Mueller S."/>
            <person name="Dessi D."/>
            <person name="Fiori P.L."/>
            <person name="Ren Q."/>
            <person name="Paulsen I."/>
            <person name="Zhang H."/>
            <person name="Bastida-Corcuera F.D."/>
            <person name="Simoes-Barbosa A."/>
            <person name="Brown M.T."/>
            <person name="Hayes R.D."/>
            <person name="Mukherjee M."/>
            <person name="Okumura C.Y."/>
            <person name="Schneider R."/>
            <person name="Smith A.J."/>
            <person name="Vanacova S."/>
            <person name="Villalvazo M."/>
            <person name="Haas B.J."/>
            <person name="Pertea M."/>
            <person name="Feldblyum T.V."/>
            <person name="Utterback T.R."/>
            <person name="Shu C.L."/>
            <person name="Osoegawa K."/>
            <person name="de Jong P.J."/>
            <person name="Hrdy I."/>
            <person name="Horvathova L."/>
            <person name="Zubacova Z."/>
            <person name="Dolezal P."/>
            <person name="Malik S.B."/>
            <person name="Logsdon J.M. Jr."/>
            <person name="Henze K."/>
            <person name="Gupta A."/>
            <person name="Wang C.C."/>
            <person name="Dunne R.L."/>
            <person name="Upcroft J.A."/>
            <person name="Upcroft P."/>
            <person name="White O."/>
            <person name="Salzberg S.L."/>
            <person name="Tang P."/>
            <person name="Chiu C.-H."/>
            <person name="Lee Y.-S."/>
            <person name="Embley T.M."/>
            <person name="Coombs G.H."/>
            <person name="Mottram J.C."/>
            <person name="Tachezy J."/>
            <person name="Fraser-Liggett C.M."/>
            <person name="Johnson P.J."/>
        </authorList>
    </citation>
    <scope>NUCLEOTIDE SEQUENCE [LARGE SCALE GENOMIC DNA]</scope>
    <source>
        <strain evidence="5">G3</strain>
    </source>
</reference>
<dbReference type="PROSITE" id="PS50297">
    <property type="entry name" value="ANK_REP_REGION"/>
    <property type="match status" value="4"/>
</dbReference>
<dbReference type="Gene3D" id="1.25.40.20">
    <property type="entry name" value="Ankyrin repeat-containing domain"/>
    <property type="match status" value="2"/>
</dbReference>